<feature type="domain" description="Ig-like" evidence="4">
    <location>
        <begin position="127"/>
        <end position="222"/>
    </location>
</feature>
<dbReference type="Gene3D" id="2.60.40.10">
    <property type="entry name" value="Immunoglobulins"/>
    <property type="match status" value="2"/>
</dbReference>
<dbReference type="SMART" id="SM00406">
    <property type="entry name" value="IGv"/>
    <property type="match status" value="1"/>
</dbReference>
<protein>
    <recommendedName>
        <fullName evidence="4">Ig-like domain-containing protein</fullName>
    </recommendedName>
</protein>
<feature type="region of interest" description="Disordered" evidence="1">
    <location>
        <begin position="426"/>
        <end position="452"/>
    </location>
</feature>
<reference evidence="5 6" key="1">
    <citation type="submission" date="2019-04" db="EMBL/GenBank/DDBJ databases">
        <title>Chromosome genome assembly for Takifugu flavidus.</title>
        <authorList>
            <person name="Xiao S."/>
        </authorList>
    </citation>
    <scope>NUCLEOTIDE SEQUENCE [LARGE SCALE GENOMIC DNA]</scope>
    <source>
        <strain evidence="5">HTHZ2018</strain>
        <tissue evidence="5">Muscle</tissue>
    </source>
</reference>
<keyword evidence="2" id="KW-0472">Membrane</keyword>
<feature type="signal peptide" evidence="3">
    <location>
        <begin position="1"/>
        <end position="18"/>
    </location>
</feature>
<feature type="compositionally biased region" description="Basic and acidic residues" evidence="1">
    <location>
        <begin position="428"/>
        <end position="446"/>
    </location>
</feature>
<keyword evidence="2" id="KW-1133">Transmembrane helix</keyword>
<feature type="domain" description="Ig-like" evidence="4">
    <location>
        <begin position="29"/>
        <end position="104"/>
    </location>
</feature>
<name>A0A5C6MPE8_9TELE</name>
<evidence type="ECO:0000256" key="1">
    <source>
        <dbReference type="SAM" id="MobiDB-lite"/>
    </source>
</evidence>
<feature type="chain" id="PRO_5023108437" description="Ig-like domain-containing protein" evidence="3">
    <location>
        <begin position="19"/>
        <end position="452"/>
    </location>
</feature>
<sequence>MRFIFYLLSLRLVRGVDEQHFEMKRADVGENVTLTCEREQSGEPTMFYWIRFVPGSPPDVVGVIYYFDYKAPNKSSHFICEQRPGTILLHILSVTPHDAGFYYCIKTTYTSLTFLHGIFLRIQGTEPDVKAVIQVPPSDSVRSVTLQCSVLSDSENTTCRTERNVCWFQSGPDASYPSVFAAHGGSQDGCQGGVRGGAPQKWESSSSELLGSSDAGPFSCAVATCGEFFFGTLNFRTAGVLDENTILVVLLAAALVASVIVNVCLVWILKGKSSSCCEAAVLSCTTGASGEDTQPTEEEMCYSAPVFTRSKAQPDRGRLKDKETVYSEVRTPQFWCFNFYIVFFVGDGVPTAHPYDPTPGERSVLLQCPVLSDSENPTSLDDLNSRCCGSRSENVSRHVGTAQSPKLKTSEEQDLVYAIPNIARRKSVRNDDTEKEERSIYSDVREYSGGAD</sequence>
<keyword evidence="2" id="KW-0812">Transmembrane</keyword>
<accession>A0A5C6MPE8</accession>
<gene>
    <name evidence="5" type="ORF">D4764_09G0003560</name>
</gene>
<dbReference type="InterPro" id="IPR013783">
    <property type="entry name" value="Ig-like_fold"/>
</dbReference>
<dbReference type="SMART" id="SM00409">
    <property type="entry name" value="IG"/>
    <property type="match status" value="2"/>
</dbReference>
<dbReference type="EMBL" id="RHFK02000022">
    <property type="protein sequence ID" value="TWW55307.1"/>
    <property type="molecule type" value="Genomic_DNA"/>
</dbReference>
<dbReference type="Proteomes" id="UP000324091">
    <property type="component" value="Chromosome 9"/>
</dbReference>
<dbReference type="InterPro" id="IPR007110">
    <property type="entry name" value="Ig-like_dom"/>
</dbReference>
<organism evidence="5 6">
    <name type="scientific">Takifugu flavidus</name>
    <name type="common">sansaifugu</name>
    <dbReference type="NCBI Taxonomy" id="433684"/>
    <lineage>
        <taxon>Eukaryota</taxon>
        <taxon>Metazoa</taxon>
        <taxon>Chordata</taxon>
        <taxon>Craniata</taxon>
        <taxon>Vertebrata</taxon>
        <taxon>Euteleostomi</taxon>
        <taxon>Actinopterygii</taxon>
        <taxon>Neopterygii</taxon>
        <taxon>Teleostei</taxon>
        <taxon>Neoteleostei</taxon>
        <taxon>Acanthomorphata</taxon>
        <taxon>Eupercaria</taxon>
        <taxon>Tetraodontiformes</taxon>
        <taxon>Tetradontoidea</taxon>
        <taxon>Tetraodontidae</taxon>
        <taxon>Takifugu</taxon>
    </lineage>
</organism>
<evidence type="ECO:0000256" key="3">
    <source>
        <dbReference type="SAM" id="SignalP"/>
    </source>
</evidence>
<evidence type="ECO:0000256" key="2">
    <source>
        <dbReference type="SAM" id="Phobius"/>
    </source>
</evidence>
<comment type="caution">
    <text evidence="5">The sequence shown here is derived from an EMBL/GenBank/DDBJ whole genome shotgun (WGS) entry which is preliminary data.</text>
</comment>
<evidence type="ECO:0000313" key="6">
    <source>
        <dbReference type="Proteomes" id="UP000324091"/>
    </source>
</evidence>
<evidence type="ECO:0000259" key="4">
    <source>
        <dbReference type="PROSITE" id="PS50835"/>
    </source>
</evidence>
<feature type="transmembrane region" description="Helical" evidence="2">
    <location>
        <begin position="246"/>
        <end position="269"/>
    </location>
</feature>
<dbReference type="AlphaFoldDB" id="A0A5C6MPE8"/>
<keyword evidence="3" id="KW-0732">Signal</keyword>
<dbReference type="InterPro" id="IPR003599">
    <property type="entry name" value="Ig_sub"/>
</dbReference>
<proteinExistence type="predicted"/>
<evidence type="ECO:0000313" key="5">
    <source>
        <dbReference type="EMBL" id="TWW55307.1"/>
    </source>
</evidence>
<keyword evidence="6" id="KW-1185">Reference proteome</keyword>
<dbReference type="InterPro" id="IPR013106">
    <property type="entry name" value="Ig_V-set"/>
</dbReference>
<dbReference type="SUPFAM" id="SSF48726">
    <property type="entry name" value="Immunoglobulin"/>
    <property type="match status" value="1"/>
</dbReference>
<dbReference type="Pfam" id="PF07686">
    <property type="entry name" value="V-set"/>
    <property type="match status" value="1"/>
</dbReference>
<dbReference type="InterPro" id="IPR036179">
    <property type="entry name" value="Ig-like_dom_sf"/>
</dbReference>
<dbReference type="PROSITE" id="PS50835">
    <property type="entry name" value="IG_LIKE"/>
    <property type="match status" value="2"/>
</dbReference>